<dbReference type="InterPro" id="IPR043133">
    <property type="entry name" value="GTP-CH-I_C/QueF"/>
</dbReference>
<dbReference type="PANTHER" id="PTHR11109:SF7">
    <property type="entry name" value="GTP CYCLOHYDROLASE 1"/>
    <property type="match status" value="1"/>
</dbReference>
<evidence type="ECO:0000313" key="10">
    <source>
        <dbReference type="Proteomes" id="UP000280881"/>
    </source>
</evidence>
<evidence type="ECO:0000256" key="6">
    <source>
        <dbReference type="ARBA" id="ARBA00022801"/>
    </source>
</evidence>
<dbReference type="AlphaFoldDB" id="A0A420W6I2"/>
<feature type="binding site" evidence="7">
    <location>
        <position position="76"/>
    </location>
    <ligand>
        <name>Zn(2+)</name>
        <dbReference type="ChEBI" id="CHEBI:29105"/>
    </ligand>
</feature>
<comment type="similarity">
    <text evidence="3 7">Belongs to the GTP cyclohydrolase I family.</text>
</comment>
<gene>
    <name evidence="7" type="primary">folE</name>
    <name evidence="9" type="ORF">C7457_1154</name>
</gene>
<name>A0A420W6I2_9BACT</name>
<evidence type="ECO:0000259" key="8">
    <source>
        <dbReference type="Pfam" id="PF01227"/>
    </source>
</evidence>
<dbReference type="RefSeq" id="WP_121170977.1">
    <property type="nucleotide sequence ID" value="NZ_RBIE01000002.1"/>
</dbReference>
<reference evidence="9 10" key="1">
    <citation type="submission" date="2018-10" db="EMBL/GenBank/DDBJ databases">
        <title>Genomic Encyclopedia of Type Strains, Phase IV (KMG-IV): sequencing the most valuable type-strain genomes for metagenomic binning, comparative biology and taxonomic classification.</title>
        <authorList>
            <person name="Goeker M."/>
        </authorList>
    </citation>
    <scope>NUCLEOTIDE SEQUENCE [LARGE SCALE GENOMIC DNA]</scope>
    <source>
        <strain evidence="9 10">DSM 15521</strain>
    </source>
</reference>
<dbReference type="PROSITE" id="PS00860">
    <property type="entry name" value="GTP_CYCLOHYDROL_1_2"/>
    <property type="match status" value="1"/>
</dbReference>
<comment type="caution">
    <text evidence="9">The sequence shown here is derived from an EMBL/GenBank/DDBJ whole genome shotgun (WGS) entry which is preliminary data.</text>
</comment>
<keyword evidence="7" id="KW-0862">Zinc</keyword>
<dbReference type="FunFam" id="1.10.286.10:FF:000001">
    <property type="entry name" value="GTP cyclohydrolase 1"/>
    <property type="match status" value="1"/>
</dbReference>
<evidence type="ECO:0000256" key="7">
    <source>
        <dbReference type="HAMAP-Rule" id="MF_00223"/>
    </source>
</evidence>
<feature type="binding site" evidence="7">
    <location>
        <position position="79"/>
    </location>
    <ligand>
        <name>Zn(2+)</name>
        <dbReference type="ChEBI" id="CHEBI:29105"/>
    </ligand>
</feature>
<dbReference type="Gene3D" id="1.10.286.10">
    <property type="match status" value="1"/>
</dbReference>
<keyword evidence="6 7" id="KW-0378">Hydrolase</keyword>
<dbReference type="InterPro" id="IPR018234">
    <property type="entry name" value="GTP_CycHdrlase_I_CS"/>
</dbReference>
<dbReference type="OrthoDB" id="9801207at2"/>
<dbReference type="HAMAP" id="MF_00223">
    <property type="entry name" value="FolE"/>
    <property type="match status" value="1"/>
</dbReference>
<accession>A0A420W6I2</accession>
<keyword evidence="7" id="KW-0547">Nucleotide-binding</keyword>
<keyword evidence="10" id="KW-1185">Reference proteome</keyword>
<dbReference type="PANTHER" id="PTHR11109">
    <property type="entry name" value="GTP CYCLOHYDROLASE I"/>
    <property type="match status" value="1"/>
</dbReference>
<dbReference type="EC" id="3.5.4.16" evidence="7"/>
<dbReference type="NCBIfam" id="NF006826">
    <property type="entry name" value="PRK09347.1-3"/>
    <property type="match status" value="1"/>
</dbReference>
<dbReference type="InterPro" id="IPR020602">
    <property type="entry name" value="GTP_CycHdrlase_I_dom"/>
</dbReference>
<dbReference type="PROSITE" id="PS00859">
    <property type="entry name" value="GTP_CYCLOHYDROL_1_1"/>
    <property type="match status" value="1"/>
</dbReference>
<dbReference type="GO" id="GO:0005737">
    <property type="term" value="C:cytoplasm"/>
    <property type="evidence" value="ECO:0007669"/>
    <property type="project" value="TreeGrafter"/>
</dbReference>
<dbReference type="NCBIfam" id="NF006825">
    <property type="entry name" value="PRK09347.1-2"/>
    <property type="match status" value="1"/>
</dbReference>
<evidence type="ECO:0000256" key="3">
    <source>
        <dbReference type="ARBA" id="ARBA00008085"/>
    </source>
</evidence>
<dbReference type="InterPro" id="IPR043134">
    <property type="entry name" value="GTP-CH-I_N"/>
</dbReference>
<evidence type="ECO:0000256" key="1">
    <source>
        <dbReference type="ARBA" id="ARBA00001052"/>
    </source>
</evidence>
<evidence type="ECO:0000313" key="9">
    <source>
        <dbReference type="EMBL" id="RKQ61711.1"/>
    </source>
</evidence>
<keyword evidence="7" id="KW-0342">GTP-binding</keyword>
<dbReference type="InterPro" id="IPR001474">
    <property type="entry name" value="GTP_CycHdrlase_I"/>
</dbReference>
<dbReference type="Pfam" id="PF01227">
    <property type="entry name" value="GTP_cyclohydroI"/>
    <property type="match status" value="1"/>
</dbReference>
<dbReference type="NCBIfam" id="TIGR00063">
    <property type="entry name" value="folE"/>
    <property type="match status" value="1"/>
</dbReference>
<dbReference type="UniPathway" id="UPA00848">
    <property type="reaction ID" value="UER00151"/>
</dbReference>
<comment type="catalytic activity">
    <reaction evidence="1 7">
        <text>GTP + H2O = 7,8-dihydroneopterin 3'-triphosphate + formate + H(+)</text>
        <dbReference type="Rhea" id="RHEA:17473"/>
        <dbReference type="ChEBI" id="CHEBI:15377"/>
        <dbReference type="ChEBI" id="CHEBI:15378"/>
        <dbReference type="ChEBI" id="CHEBI:15740"/>
        <dbReference type="ChEBI" id="CHEBI:37565"/>
        <dbReference type="ChEBI" id="CHEBI:58462"/>
        <dbReference type="EC" id="3.5.4.16"/>
    </reaction>
</comment>
<comment type="subunit">
    <text evidence="4">Toroid-shaped homodecamer, composed of two pentamers of five dimers.</text>
</comment>
<feature type="domain" description="GTP cyclohydrolase I" evidence="8">
    <location>
        <begin position="8"/>
        <end position="178"/>
    </location>
</feature>
<evidence type="ECO:0000256" key="5">
    <source>
        <dbReference type="ARBA" id="ARBA00022563"/>
    </source>
</evidence>
<comment type="pathway">
    <text evidence="2 7">Cofactor biosynthesis; 7,8-dihydroneopterin triphosphate biosynthesis; 7,8-dihydroneopterin triphosphate from GTP: step 1/1.</text>
</comment>
<evidence type="ECO:0000256" key="4">
    <source>
        <dbReference type="ARBA" id="ARBA00011857"/>
    </source>
</evidence>
<proteinExistence type="inferred from homology"/>
<protein>
    <recommendedName>
        <fullName evidence="7">GTP cyclohydrolase 1</fullName>
        <ecNumber evidence="7">3.5.4.16</ecNumber>
    </recommendedName>
    <alternativeName>
        <fullName evidence="7">GTP cyclohydrolase I</fullName>
        <shortName evidence="7">GTP-CH-I</shortName>
    </alternativeName>
</protein>
<dbReference type="Proteomes" id="UP000280881">
    <property type="component" value="Unassembled WGS sequence"/>
</dbReference>
<dbReference type="EMBL" id="RBIE01000002">
    <property type="protein sequence ID" value="RKQ61711.1"/>
    <property type="molecule type" value="Genomic_DNA"/>
</dbReference>
<dbReference type="GO" id="GO:0003934">
    <property type="term" value="F:GTP cyclohydrolase I activity"/>
    <property type="evidence" value="ECO:0007669"/>
    <property type="project" value="UniProtKB-UniRule"/>
</dbReference>
<comment type="subunit">
    <text evidence="7">Homopolymer.</text>
</comment>
<dbReference type="FunFam" id="3.30.1130.10:FF:000001">
    <property type="entry name" value="GTP cyclohydrolase 1"/>
    <property type="match status" value="1"/>
</dbReference>
<feature type="binding site" evidence="7">
    <location>
        <position position="148"/>
    </location>
    <ligand>
        <name>Zn(2+)</name>
        <dbReference type="ChEBI" id="CHEBI:29105"/>
    </ligand>
</feature>
<dbReference type="GO" id="GO:0006729">
    <property type="term" value="P:tetrahydrobiopterin biosynthetic process"/>
    <property type="evidence" value="ECO:0007669"/>
    <property type="project" value="TreeGrafter"/>
</dbReference>
<keyword evidence="7" id="KW-0479">Metal-binding</keyword>
<evidence type="ECO:0000256" key="2">
    <source>
        <dbReference type="ARBA" id="ARBA00005080"/>
    </source>
</evidence>
<dbReference type="GO" id="GO:0046654">
    <property type="term" value="P:tetrahydrofolate biosynthetic process"/>
    <property type="evidence" value="ECO:0007669"/>
    <property type="project" value="UniProtKB-UniRule"/>
</dbReference>
<dbReference type="GO" id="GO:0008270">
    <property type="term" value="F:zinc ion binding"/>
    <property type="evidence" value="ECO:0007669"/>
    <property type="project" value="UniProtKB-UniRule"/>
</dbReference>
<dbReference type="GO" id="GO:0005525">
    <property type="term" value="F:GTP binding"/>
    <property type="evidence" value="ECO:0007669"/>
    <property type="project" value="UniProtKB-KW"/>
</dbReference>
<dbReference type="GO" id="GO:0006730">
    <property type="term" value="P:one-carbon metabolic process"/>
    <property type="evidence" value="ECO:0007669"/>
    <property type="project" value="UniProtKB-UniRule"/>
</dbReference>
<keyword evidence="5 7" id="KW-0554">One-carbon metabolism</keyword>
<dbReference type="Gene3D" id="3.30.1130.10">
    <property type="match status" value="1"/>
</dbReference>
<dbReference type="SUPFAM" id="SSF55620">
    <property type="entry name" value="Tetrahydrobiopterin biosynthesis enzymes-like"/>
    <property type="match status" value="1"/>
</dbReference>
<organism evidence="9 10">
    <name type="scientific">Thermovibrio guaymasensis</name>
    <dbReference type="NCBI Taxonomy" id="240167"/>
    <lineage>
        <taxon>Bacteria</taxon>
        <taxon>Pseudomonadati</taxon>
        <taxon>Aquificota</taxon>
        <taxon>Aquificia</taxon>
        <taxon>Desulfurobacteriales</taxon>
        <taxon>Desulfurobacteriaceae</taxon>
        <taxon>Thermovibrio</taxon>
    </lineage>
</organism>
<sequence>MAFDSERIEKAVREILIAIGEDPDREGLKDTPKRVAKLYEEILSGYNDSPENHLVLFTEKYDEMIIVKDIPFYSMCEHHMLPFFGKAHVAYIPDNSKVTGLSKLARIVDVYAKRFQLQERMTEQIADAVMAKLNAKGVMVVVEAQHLCMIMRGVKKPGSYTVTSAVKGIMREEPTRMEALFLLKGRS</sequence>